<dbReference type="Proteomes" id="UP001500630">
    <property type="component" value="Unassembled WGS sequence"/>
</dbReference>
<name>A0ABP6YA25_9ACTN</name>
<dbReference type="EMBL" id="BAABDQ010000018">
    <property type="protein sequence ID" value="GAA3579726.1"/>
    <property type="molecule type" value="Genomic_DNA"/>
</dbReference>
<evidence type="ECO:0000313" key="1">
    <source>
        <dbReference type="EMBL" id="GAA3579726.1"/>
    </source>
</evidence>
<dbReference type="SUPFAM" id="SSF52058">
    <property type="entry name" value="L domain-like"/>
    <property type="match status" value="1"/>
</dbReference>
<sequence length="325" mass="35587">MAGKIAAGAPAGWRRAELRGYAGGHGTSGHRGLTYAPDDAGADVDVHEELCALHTLLGAGEHLTVELTVEARGRFEAVFSQSLERDDEEGFRYVLDRNARPAEPARDPADDPEAFGELTVSGPDALSMRGLHRGIAYLTVTNAPLVDFRPVSRAPGLWHVKVHNCPGADLAPLAGTSVELLDLGMDMIDLAPLAGHPTLRLLSLRTGQPVDLEPLLSCPRLYALDLSEAVIRDARLLGRLKSLLYLRLRRAQWEELWGLTDHPAGLAVAALAAEPRREKTWWWSSDRAYHAPEPSLKTAVRWAGGLAREHSDVRIHSGRYAKRRR</sequence>
<gene>
    <name evidence="1" type="ORF">GCM10022419_071500</name>
</gene>
<evidence type="ECO:0000313" key="2">
    <source>
        <dbReference type="Proteomes" id="UP001500630"/>
    </source>
</evidence>
<reference evidence="2" key="1">
    <citation type="journal article" date="2019" name="Int. J. Syst. Evol. Microbiol.">
        <title>The Global Catalogue of Microorganisms (GCM) 10K type strain sequencing project: providing services to taxonomists for standard genome sequencing and annotation.</title>
        <authorList>
            <consortium name="The Broad Institute Genomics Platform"/>
            <consortium name="The Broad Institute Genome Sequencing Center for Infectious Disease"/>
            <person name="Wu L."/>
            <person name="Ma J."/>
        </authorList>
    </citation>
    <scope>NUCLEOTIDE SEQUENCE [LARGE SCALE GENOMIC DNA]</scope>
    <source>
        <strain evidence="2">JCM 17326</strain>
    </source>
</reference>
<accession>A0ABP6YA25</accession>
<dbReference type="InterPro" id="IPR032675">
    <property type="entry name" value="LRR_dom_sf"/>
</dbReference>
<evidence type="ECO:0008006" key="3">
    <source>
        <dbReference type="Google" id="ProtNLM"/>
    </source>
</evidence>
<protein>
    <recommendedName>
        <fullName evidence="3">Leucine-rich repeat domain-containing protein</fullName>
    </recommendedName>
</protein>
<keyword evidence="2" id="KW-1185">Reference proteome</keyword>
<dbReference type="Gene3D" id="3.80.10.10">
    <property type="entry name" value="Ribonuclease Inhibitor"/>
    <property type="match status" value="1"/>
</dbReference>
<comment type="caution">
    <text evidence="1">The sequence shown here is derived from an EMBL/GenBank/DDBJ whole genome shotgun (WGS) entry which is preliminary data.</text>
</comment>
<proteinExistence type="predicted"/>
<organism evidence="1 2">
    <name type="scientific">Nonomuraea rosea</name>
    <dbReference type="NCBI Taxonomy" id="638574"/>
    <lineage>
        <taxon>Bacteria</taxon>
        <taxon>Bacillati</taxon>
        <taxon>Actinomycetota</taxon>
        <taxon>Actinomycetes</taxon>
        <taxon>Streptosporangiales</taxon>
        <taxon>Streptosporangiaceae</taxon>
        <taxon>Nonomuraea</taxon>
    </lineage>
</organism>